<feature type="non-terminal residue" evidence="3">
    <location>
        <position position="281"/>
    </location>
</feature>
<gene>
    <name evidence="3" type="ORF">FOZ62_023342</name>
    <name evidence="2" type="ORF">FOZ63_024873</name>
</gene>
<reference evidence="4 5" key="1">
    <citation type="submission" date="2020-04" db="EMBL/GenBank/DDBJ databases">
        <title>Perkinsus olseni comparative genomics.</title>
        <authorList>
            <person name="Bogema D.R."/>
        </authorList>
    </citation>
    <scope>NUCLEOTIDE SEQUENCE [LARGE SCALE GENOMIC DNA]</scope>
    <source>
        <strain evidence="3">ATCC PRA-205</strain>
        <strain evidence="2 4">ATCC PRA-207</strain>
    </source>
</reference>
<evidence type="ECO:0000313" key="3">
    <source>
        <dbReference type="EMBL" id="KAF4749618.1"/>
    </source>
</evidence>
<protein>
    <recommendedName>
        <fullName evidence="6">Integrase</fullName>
    </recommendedName>
</protein>
<dbReference type="Proteomes" id="UP000574390">
    <property type="component" value="Unassembled WGS sequence"/>
</dbReference>
<dbReference type="GO" id="GO:0006310">
    <property type="term" value="P:DNA recombination"/>
    <property type="evidence" value="ECO:0007669"/>
    <property type="project" value="UniProtKB-KW"/>
</dbReference>
<dbReference type="GO" id="GO:0003677">
    <property type="term" value="F:DNA binding"/>
    <property type="evidence" value="ECO:0007669"/>
    <property type="project" value="InterPro"/>
</dbReference>
<evidence type="ECO:0008006" key="6">
    <source>
        <dbReference type="Google" id="ProtNLM"/>
    </source>
</evidence>
<keyword evidence="1" id="KW-0233">DNA recombination</keyword>
<evidence type="ECO:0000313" key="5">
    <source>
        <dbReference type="Proteomes" id="UP000574390"/>
    </source>
</evidence>
<dbReference type="PANTHER" id="PTHR34605:SF4">
    <property type="entry name" value="DNA ADENINE METHYLTRANSFERASE"/>
    <property type="match status" value="1"/>
</dbReference>
<name>A0A7J6TWI7_PEROL</name>
<comment type="caution">
    <text evidence="3">The sequence shown here is derived from an EMBL/GenBank/DDBJ whole genome shotgun (WGS) entry which is preliminary data.</text>
</comment>
<dbReference type="Gene3D" id="1.10.443.10">
    <property type="entry name" value="Intergrase catalytic core"/>
    <property type="match status" value="1"/>
</dbReference>
<dbReference type="InterPro" id="IPR013762">
    <property type="entry name" value="Integrase-like_cat_sf"/>
</dbReference>
<keyword evidence="4" id="KW-1185">Reference proteome</keyword>
<evidence type="ECO:0000313" key="4">
    <source>
        <dbReference type="Proteomes" id="UP000553632"/>
    </source>
</evidence>
<dbReference type="EMBL" id="JABANM010004191">
    <property type="protein sequence ID" value="KAF4749618.1"/>
    <property type="molecule type" value="Genomic_DNA"/>
</dbReference>
<dbReference type="SUPFAM" id="SSF56349">
    <property type="entry name" value="DNA breaking-rejoining enzymes"/>
    <property type="match status" value="1"/>
</dbReference>
<dbReference type="InterPro" id="IPR011010">
    <property type="entry name" value="DNA_brk_join_enz"/>
</dbReference>
<organism evidence="3 5">
    <name type="scientific">Perkinsus olseni</name>
    <name type="common">Perkinsus atlanticus</name>
    <dbReference type="NCBI Taxonomy" id="32597"/>
    <lineage>
        <taxon>Eukaryota</taxon>
        <taxon>Sar</taxon>
        <taxon>Alveolata</taxon>
        <taxon>Perkinsozoa</taxon>
        <taxon>Perkinsea</taxon>
        <taxon>Perkinsida</taxon>
        <taxon>Perkinsidae</taxon>
        <taxon>Perkinsus</taxon>
    </lineage>
</organism>
<dbReference type="AlphaFoldDB" id="A0A7J6TWI7"/>
<dbReference type="InterPro" id="IPR052925">
    <property type="entry name" value="Phage_Integrase-like_Recomb"/>
</dbReference>
<evidence type="ECO:0000313" key="2">
    <source>
        <dbReference type="EMBL" id="KAF4709537.1"/>
    </source>
</evidence>
<dbReference type="EMBL" id="JABANO010031883">
    <property type="protein sequence ID" value="KAF4709537.1"/>
    <property type="molecule type" value="Genomic_DNA"/>
</dbReference>
<dbReference type="PANTHER" id="PTHR34605">
    <property type="entry name" value="PHAGE_INTEGRASE DOMAIN-CONTAINING PROTEIN"/>
    <property type="match status" value="1"/>
</dbReference>
<sequence>MAERRERAARFLPEAVVQGRDVAGELATLVRSALAPSTRRTYTAAERLFRGVIFGDHTGRVEIYPLTGEMILTFLYVMDKARGAVVADFESQGKHTAEAVALRLCLFGLLRCRECLAMRCCDIFFEVVDGCDVVRLKVRRSKTDQFAAGVAMRIGCAVGSARRPCEDPLCPVHALYTYMCSGFTQGALAKDGMVFGALSYNGFLGTVKQLFGSQAEGNYGTHSLRRSGSQWLWLAGVTNFEIAQYGRWSLLDTLQHRYLNGVAKVHEHRYAQAMVTGRYYR</sequence>
<dbReference type="Proteomes" id="UP000553632">
    <property type="component" value="Unassembled WGS sequence"/>
</dbReference>
<evidence type="ECO:0000256" key="1">
    <source>
        <dbReference type="ARBA" id="ARBA00023172"/>
    </source>
</evidence>
<dbReference type="GO" id="GO:0015074">
    <property type="term" value="P:DNA integration"/>
    <property type="evidence" value="ECO:0007669"/>
    <property type="project" value="InterPro"/>
</dbReference>
<accession>A0A7J6TWI7</accession>
<proteinExistence type="predicted"/>